<dbReference type="InterPro" id="IPR003782">
    <property type="entry name" value="SCO1/SenC"/>
</dbReference>
<keyword evidence="4" id="KW-1015">Disulfide bond</keyword>
<dbReference type="Gene3D" id="3.40.30.10">
    <property type="entry name" value="Glutaredoxin"/>
    <property type="match status" value="1"/>
</dbReference>
<name>A0A099CVZ8_9GAMM</name>
<dbReference type="Proteomes" id="UP000560000">
    <property type="component" value="Unassembled WGS sequence"/>
</dbReference>
<feature type="binding site" evidence="3">
    <location>
        <position position="81"/>
    </location>
    <ligand>
        <name>Cu cation</name>
        <dbReference type="ChEBI" id="CHEBI:23378"/>
    </ligand>
</feature>
<reference evidence="6 8" key="1">
    <citation type="submission" date="2014-09" db="EMBL/GenBank/DDBJ databases">
        <title>Xanthomonadaceae 3.5X direct submission.</title>
        <authorList>
            <person name="Fang T."/>
            <person name="Wang H."/>
        </authorList>
    </citation>
    <scope>NUCLEOTIDE SEQUENCE [LARGE SCALE GENOMIC DNA]</scope>
    <source>
        <strain evidence="6 8">3.5X</strain>
    </source>
</reference>
<evidence type="ECO:0000256" key="1">
    <source>
        <dbReference type="ARBA" id="ARBA00010996"/>
    </source>
</evidence>
<dbReference type="EMBL" id="JACHET010000001">
    <property type="protein sequence ID" value="MBB6183810.1"/>
    <property type="molecule type" value="Genomic_DNA"/>
</dbReference>
<dbReference type="Pfam" id="PF02630">
    <property type="entry name" value="SCO1-SenC"/>
    <property type="match status" value="1"/>
</dbReference>
<dbReference type="RefSeq" id="WP_043100173.1">
    <property type="nucleotide sequence ID" value="NZ_JACHET010000001.1"/>
</dbReference>
<dbReference type="InterPro" id="IPR036249">
    <property type="entry name" value="Thioredoxin-like_sf"/>
</dbReference>
<dbReference type="STRING" id="1543381.LF63_0105380"/>
<keyword evidence="2 3" id="KW-0186">Copper</keyword>
<dbReference type="OrthoDB" id="9790194at2"/>
<feature type="binding site" evidence="3">
    <location>
        <position position="85"/>
    </location>
    <ligand>
        <name>Cu cation</name>
        <dbReference type="ChEBI" id="CHEBI:23378"/>
    </ligand>
</feature>
<dbReference type="Proteomes" id="UP000029708">
    <property type="component" value="Unassembled WGS sequence"/>
</dbReference>
<evidence type="ECO:0000256" key="2">
    <source>
        <dbReference type="ARBA" id="ARBA00023008"/>
    </source>
</evidence>
<dbReference type="HOGENOM" id="CLU_050131_3_0_6"/>
<dbReference type="CDD" id="cd02968">
    <property type="entry name" value="SCO"/>
    <property type="match status" value="1"/>
</dbReference>
<evidence type="ECO:0000259" key="5">
    <source>
        <dbReference type="PROSITE" id="PS51352"/>
    </source>
</evidence>
<dbReference type="GO" id="GO:0046872">
    <property type="term" value="F:metal ion binding"/>
    <property type="evidence" value="ECO:0007669"/>
    <property type="project" value="UniProtKB-KW"/>
</dbReference>
<evidence type="ECO:0000256" key="3">
    <source>
        <dbReference type="PIRSR" id="PIRSR603782-1"/>
    </source>
</evidence>
<dbReference type="PROSITE" id="PS51352">
    <property type="entry name" value="THIOREDOXIN_2"/>
    <property type="match status" value="1"/>
</dbReference>
<feature type="binding site" evidence="3">
    <location>
        <position position="170"/>
    </location>
    <ligand>
        <name>Cu cation</name>
        <dbReference type="ChEBI" id="CHEBI:23378"/>
    </ligand>
</feature>
<organism evidence="6 8">
    <name type="scientific">Oleiagrimonas soli</name>
    <dbReference type="NCBI Taxonomy" id="1543381"/>
    <lineage>
        <taxon>Bacteria</taxon>
        <taxon>Pseudomonadati</taxon>
        <taxon>Pseudomonadota</taxon>
        <taxon>Gammaproteobacteria</taxon>
        <taxon>Lysobacterales</taxon>
        <taxon>Rhodanobacteraceae</taxon>
        <taxon>Oleiagrimonas</taxon>
    </lineage>
</organism>
<evidence type="ECO:0000256" key="4">
    <source>
        <dbReference type="PIRSR" id="PIRSR603782-2"/>
    </source>
</evidence>
<dbReference type="FunFam" id="3.40.30.10:FF:000013">
    <property type="entry name" value="Blast:Protein SCO1 homolog, mitochondrial"/>
    <property type="match status" value="1"/>
</dbReference>
<dbReference type="EMBL" id="JROI01000010">
    <property type="protein sequence ID" value="KGI77846.1"/>
    <property type="molecule type" value="Genomic_DNA"/>
</dbReference>
<evidence type="ECO:0000313" key="7">
    <source>
        <dbReference type="EMBL" id="MBB6183810.1"/>
    </source>
</evidence>
<dbReference type="InterPro" id="IPR013766">
    <property type="entry name" value="Thioredoxin_domain"/>
</dbReference>
<comment type="similarity">
    <text evidence="1">Belongs to the SCO1/2 family.</text>
</comment>
<dbReference type="PANTHER" id="PTHR12151:SF25">
    <property type="entry name" value="LINALOOL DEHYDRATASE_ISOMERASE DOMAIN-CONTAINING PROTEIN"/>
    <property type="match status" value="1"/>
</dbReference>
<feature type="domain" description="Thioredoxin" evidence="5">
    <location>
        <begin position="41"/>
        <end position="205"/>
    </location>
</feature>
<protein>
    <submittedName>
        <fullName evidence="6">Electron transporter</fullName>
    </submittedName>
    <submittedName>
        <fullName evidence="7">Protein SCO1/2</fullName>
    </submittedName>
</protein>
<dbReference type="AlphaFoldDB" id="A0A099CVZ8"/>
<comment type="caution">
    <text evidence="6">The sequence shown here is derived from an EMBL/GenBank/DDBJ whole genome shotgun (WGS) entry which is preliminary data.</text>
</comment>
<reference evidence="7 9" key="2">
    <citation type="submission" date="2020-08" db="EMBL/GenBank/DDBJ databases">
        <title>Genomic Encyclopedia of Type Strains, Phase IV (KMG-IV): sequencing the most valuable type-strain genomes for metagenomic binning, comparative biology and taxonomic classification.</title>
        <authorList>
            <person name="Goeker M."/>
        </authorList>
    </citation>
    <scope>NUCLEOTIDE SEQUENCE [LARGE SCALE GENOMIC DNA]</scope>
    <source>
        <strain evidence="7 9">DSM 107085</strain>
    </source>
</reference>
<evidence type="ECO:0000313" key="8">
    <source>
        <dbReference type="Proteomes" id="UP000029708"/>
    </source>
</evidence>
<evidence type="ECO:0000313" key="9">
    <source>
        <dbReference type="Proteomes" id="UP000560000"/>
    </source>
</evidence>
<sequence>MNSPRLPVRRTGLLIGLIATLIAAALLAGCHSAPKLKFRLTDVTGHLPDLQFQLTDDNGKTVTAKDYLGKVTMLYFGYTHCPDVCPLTLTRVHVVMQRLGKQADDARFLFVTVDPARDTVPVLHQYVNAFDAHAVGLTGTRAQIRALAKRYRAAFDRGKEAKNGGYEVNHSSAIYVFDRQGRARVLATPATSNDDLVHDLHLLLNTGD</sequence>
<dbReference type="PROSITE" id="PS51257">
    <property type="entry name" value="PROKAR_LIPOPROTEIN"/>
    <property type="match status" value="1"/>
</dbReference>
<feature type="disulfide bond" description="Redox-active" evidence="4">
    <location>
        <begin position="81"/>
        <end position="85"/>
    </location>
</feature>
<proteinExistence type="inferred from homology"/>
<keyword evidence="8" id="KW-1185">Reference proteome</keyword>
<keyword evidence="3" id="KW-0479">Metal-binding</keyword>
<dbReference type="SUPFAM" id="SSF52833">
    <property type="entry name" value="Thioredoxin-like"/>
    <property type="match status" value="1"/>
</dbReference>
<gene>
    <name evidence="7" type="ORF">HNQ86_001155</name>
    <name evidence="6" type="ORF">LF63_0105380</name>
</gene>
<dbReference type="PANTHER" id="PTHR12151">
    <property type="entry name" value="ELECTRON TRANSPORT PROTIN SCO1/SENC FAMILY MEMBER"/>
    <property type="match status" value="1"/>
</dbReference>
<accession>A0A099CVZ8</accession>
<evidence type="ECO:0000313" key="6">
    <source>
        <dbReference type="EMBL" id="KGI77846.1"/>
    </source>
</evidence>